<dbReference type="InterPro" id="IPR044823">
    <property type="entry name" value="ASIL1/2-like"/>
</dbReference>
<feature type="compositionally biased region" description="Basic and acidic residues" evidence="1">
    <location>
        <begin position="240"/>
        <end position="249"/>
    </location>
</feature>
<evidence type="ECO:0000313" key="4">
    <source>
        <dbReference type="Proteomes" id="UP000626092"/>
    </source>
</evidence>
<proteinExistence type="predicted"/>
<evidence type="ECO:0000256" key="1">
    <source>
        <dbReference type="SAM" id="MobiDB-lite"/>
    </source>
</evidence>
<keyword evidence="4" id="KW-1185">Reference proteome</keyword>
<dbReference type="AlphaFoldDB" id="A0A834FV63"/>
<accession>A0A834FV63</accession>
<gene>
    <name evidence="3" type="ORF">RHSIM_RhsimUnG0085700</name>
</gene>
<dbReference type="InterPro" id="IPR044822">
    <property type="entry name" value="Myb_DNA-bind_4"/>
</dbReference>
<name>A0A834FV63_RHOSS</name>
<feature type="region of interest" description="Disordered" evidence="1">
    <location>
        <begin position="100"/>
        <end position="119"/>
    </location>
</feature>
<reference evidence="3" key="1">
    <citation type="submission" date="2019-11" db="EMBL/GenBank/DDBJ databases">
        <authorList>
            <person name="Liu Y."/>
            <person name="Hou J."/>
            <person name="Li T.-Q."/>
            <person name="Guan C.-H."/>
            <person name="Wu X."/>
            <person name="Wu H.-Z."/>
            <person name="Ling F."/>
            <person name="Zhang R."/>
            <person name="Shi X.-G."/>
            <person name="Ren J.-P."/>
            <person name="Chen E.-F."/>
            <person name="Sun J.-M."/>
        </authorList>
    </citation>
    <scope>NUCLEOTIDE SEQUENCE</scope>
    <source>
        <strain evidence="3">Adult_tree_wgs_1</strain>
        <tissue evidence="3">Leaves</tissue>
    </source>
</reference>
<feature type="domain" description="Myb/SANT-like DNA-binding" evidence="2">
    <location>
        <begin position="118"/>
        <end position="206"/>
    </location>
</feature>
<dbReference type="Proteomes" id="UP000626092">
    <property type="component" value="Unassembled WGS sequence"/>
</dbReference>
<evidence type="ECO:0000259" key="2">
    <source>
        <dbReference type="Pfam" id="PF13837"/>
    </source>
</evidence>
<dbReference type="PANTHER" id="PTHR31307">
    <property type="entry name" value="TRIHELIX TRANSCRIPTION FACTOR ASIL2"/>
    <property type="match status" value="1"/>
</dbReference>
<dbReference type="OrthoDB" id="691673at2759"/>
<protein>
    <recommendedName>
        <fullName evidence="2">Myb/SANT-like DNA-binding domain-containing protein</fullName>
    </recommendedName>
</protein>
<feature type="compositionally biased region" description="Acidic residues" evidence="1">
    <location>
        <begin position="30"/>
        <end position="79"/>
    </location>
</feature>
<dbReference type="EMBL" id="WJXA01000210">
    <property type="protein sequence ID" value="KAF7114512.1"/>
    <property type="molecule type" value="Genomic_DNA"/>
</dbReference>
<sequence length="355" mass="40852">MDNPNNLRSTYNKSSTRSEHSNRNPSSYYQDEEEDEYEGDELGEGEEDEGVNDELDDDNDEGEEEGEEEEEEEEEEQEGIENGYEESRRRQKKRRIESLVSDYEFAPRKQPSNSSPAEWTDHSTFLLLEAWGDRFLQLGRMSLRSEDWQDVAEKVSEGSKVDWDNAQCRNRLDLLKKKYKKERERMEGTGGGYSGKWGFFKKMDMLLNSSSAREQCGLPCGIDSGEYVFMDPRVYLDRSNGLDEMRDSPEGSESLEDDGDDDGVMPRRDGSASFGLLADSVKKFGEIYEKIESSKRQQMMELEKMRVDFQRELEVQKKQILERAQAEIAKIRGGDDGDDDDDDDETDVSAENFSG</sequence>
<dbReference type="GO" id="GO:0005634">
    <property type="term" value="C:nucleus"/>
    <property type="evidence" value="ECO:0007669"/>
    <property type="project" value="TreeGrafter"/>
</dbReference>
<evidence type="ECO:0000313" key="3">
    <source>
        <dbReference type="EMBL" id="KAF7114512.1"/>
    </source>
</evidence>
<dbReference type="GO" id="GO:0000976">
    <property type="term" value="F:transcription cis-regulatory region binding"/>
    <property type="evidence" value="ECO:0007669"/>
    <property type="project" value="TreeGrafter"/>
</dbReference>
<feature type="compositionally biased region" description="Polar residues" evidence="1">
    <location>
        <begin position="1"/>
        <end position="15"/>
    </location>
</feature>
<feature type="region of interest" description="Disordered" evidence="1">
    <location>
        <begin position="1"/>
        <end position="93"/>
    </location>
</feature>
<comment type="caution">
    <text evidence="3">The sequence shown here is derived from an EMBL/GenBank/DDBJ whole genome shotgun (WGS) entry which is preliminary data.</text>
</comment>
<dbReference type="Gene3D" id="1.10.10.60">
    <property type="entry name" value="Homeodomain-like"/>
    <property type="match status" value="1"/>
</dbReference>
<feature type="region of interest" description="Disordered" evidence="1">
    <location>
        <begin position="328"/>
        <end position="355"/>
    </location>
</feature>
<feature type="compositionally biased region" description="Acidic residues" evidence="1">
    <location>
        <begin position="253"/>
        <end position="263"/>
    </location>
</feature>
<feature type="region of interest" description="Disordered" evidence="1">
    <location>
        <begin position="240"/>
        <end position="272"/>
    </location>
</feature>
<dbReference type="Pfam" id="PF13837">
    <property type="entry name" value="Myb_DNA-bind_4"/>
    <property type="match status" value="1"/>
</dbReference>
<dbReference type="PANTHER" id="PTHR31307:SF8">
    <property type="entry name" value="ALCOHOL DEHYDROGENASE TRANSCRIPTION FACTOR MYB_SANT-LIKE FAMILY PROTEIN"/>
    <property type="match status" value="1"/>
</dbReference>
<feature type="compositionally biased region" description="Acidic residues" evidence="1">
    <location>
        <begin position="336"/>
        <end position="348"/>
    </location>
</feature>
<organism evidence="3 4">
    <name type="scientific">Rhododendron simsii</name>
    <name type="common">Sims's rhododendron</name>
    <dbReference type="NCBI Taxonomy" id="118357"/>
    <lineage>
        <taxon>Eukaryota</taxon>
        <taxon>Viridiplantae</taxon>
        <taxon>Streptophyta</taxon>
        <taxon>Embryophyta</taxon>
        <taxon>Tracheophyta</taxon>
        <taxon>Spermatophyta</taxon>
        <taxon>Magnoliopsida</taxon>
        <taxon>eudicotyledons</taxon>
        <taxon>Gunneridae</taxon>
        <taxon>Pentapetalae</taxon>
        <taxon>asterids</taxon>
        <taxon>Ericales</taxon>
        <taxon>Ericaceae</taxon>
        <taxon>Ericoideae</taxon>
        <taxon>Rhodoreae</taxon>
        <taxon>Rhododendron</taxon>
    </lineage>
</organism>